<evidence type="ECO:0000256" key="4">
    <source>
        <dbReference type="ARBA" id="ARBA00023136"/>
    </source>
</evidence>
<evidence type="ECO:0000256" key="5">
    <source>
        <dbReference type="ARBA" id="ARBA00023600"/>
    </source>
</evidence>
<evidence type="ECO:0000256" key="3">
    <source>
        <dbReference type="ARBA" id="ARBA00022989"/>
    </source>
</evidence>
<keyword evidence="4 6" id="KW-0472">Membrane</keyword>
<gene>
    <name evidence="7" type="ORF">G5B47_02470</name>
</gene>
<dbReference type="InterPro" id="IPR006480">
    <property type="entry name" value="Phage_holin_4_1"/>
</dbReference>
<evidence type="ECO:0000256" key="2">
    <source>
        <dbReference type="ARBA" id="ARBA00022692"/>
    </source>
</evidence>
<organism evidence="7 8">
    <name type="scientific">Paenibacillus apii</name>
    <dbReference type="NCBI Taxonomy" id="1850370"/>
    <lineage>
        <taxon>Bacteria</taxon>
        <taxon>Bacillati</taxon>
        <taxon>Bacillota</taxon>
        <taxon>Bacilli</taxon>
        <taxon>Bacillales</taxon>
        <taxon>Paenibacillaceae</taxon>
        <taxon>Paenibacillus</taxon>
    </lineage>
</organism>
<protein>
    <submittedName>
        <fullName evidence="7">Phage holin family protein</fullName>
    </submittedName>
</protein>
<evidence type="ECO:0000313" key="7">
    <source>
        <dbReference type="EMBL" id="NGM81273.1"/>
    </source>
</evidence>
<accession>A0A6M1PH28</accession>
<dbReference type="AlphaFoldDB" id="A0A6M1PH28"/>
<dbReference type="NCBIfam" id="TIGR01593">
    <property type="entry name" value="holin_tox_secr"/>
    <property type="match status" value="1"/>
</dbReference>
<keyword evidence="2 6" id="KW-0812">Transmembrane</keyword>
<dbReference type="RefSeq" id="WP_165093942.1">
    <property type="nucleotide sequence ID" value="NZ_JAAKGU010000001.1"/>
</dbReference>
<comment type="subcellular location">
    <subcellularLocation>
        <location evidence="1">Membrane</location>
        <topology evidence="1">Multi-pass membrane protein</topology>
    </subcellularLocation>
</comment>
<proteinExistence type="inferred from homology"/>
<name>A0A6M1PH28_9BACL</name>
<feature type="transmembrane region" description="Helical" evidence="6">
    <location>
        <begin position="96"/>
        <end position="115"/>
    </location>
</feature>
<dbReference type="GO" id="GO:0016020">
    <property type="term" value="C:membrane"/>
    <property type="evidence" value="ECO:0007669"/>
    <property type="project" value="UniProtKB-SubCell"/>
</dbReference>
<evidence type="ECO:0000256" key="1">
    <source>
        <dbReference type="ARBA" id="ARBA00004141"/>
    </source>
</evidence>
<sequence>MNENFMKIFLAVGSYIIAYAFGGWNDALSFLCFLVALDCFTGLSAAYYEGKKHPNDSTKGLNSNRGFWGILKKVLMFTVIAVLYRVDQLLGLEGNLSLMVGATFFYLGNELISLAENYGRMDLPMPEQMKKAIAVLKGKSEVAEHTENQ</sequence>
<dbReference type="EMBL" id="JAAKGU010000001">
    <property type="protein sequence ID" value="NGM81273.1"/>
    <property type="molecule type" value="Genomic_DNA"/>
</dbReference>
<reference evidence="7 8" key="1">
    <citation type="submission" date="2020-02" db="EMBL/GenBank/DDBJ databases">
        <authorList>
            <person name="Gao J."/>
            <person name="Sun J."/>
        </authorList>
    </citation>
    <scope>NUCLEOTIDE SEQUENCE [LARGE SCALE GENOMIC DNA]</scope>
    <source>
        <strain evidence="7 8">7124</strain>
    </source>
</reference>
<dbReference type="Pfam" id="PF05105">
    <property type="entry name" value="Phage_holin_4_1"/>
    <property type="match status" value="1"/>
</dbReference>
<feature type="transmembrane region" description="Helical" evidence="6">
    <location>
        <begin position="67"/>
        <end position="84"/>
    </location>
</feature>
<keyword evidence="8" id="KW-1185">Reference proteome</keyword>
<evidence type="ECO:0000256" key="6">
    <source>
        <dbReference type="SAM" id="Phobius"/>
    </source>
</evidence>
<evidence type="ECO:0000313" key="8">
    <source>
        <dbReference type="Proteomes" id="UP000480151"/>
    </source>
</evidence>
<comment type="similarity">
    <text evidence="5">Belongs to the bacteriophage holin family. Cp-1 holin subfamily.</text>
</comment>
<comment type="caution">
    <text evidence="7">The sequence shown here is derived from an EMBL/GenBank/DDBJ whole genome shotgun (WGS) entry which is preliminary data.</text>
</comment>
<dbReference type="Proteomes" id="UP000480151">
    <property type="component" value="Unassembled WGS sequence"/>
</dbReference>
<keyword evidence="3 6" id="KW-1133">Transmembrane helix</keyword>